<evidence type="ECO:0008006" key="2">
    <source>
        <dbReference type="Google" id="ProtNLM"/>
    </source>
</evidence>
<feature type="non-terminal residue" evidence="1">
    <location>
        <position position="74"/>
    </location>
</feature>
<organism evidence="1">
    <name type="scientific">human gut metagenome</name>
    <dbReference type="NCBI Taxonomy" id="408170"/>
    <lineage>
        <taxon>unclassified sequences</taxon>
        <taxon>metagenomes</taxon>
        <taxon>organismal metagenomes</taxon>
    </lineage>
</organism>
<comment type="caution">
    <text evidence="1">The sequence shown here is derived from an EMBL/GenBank/DDBJ whole genome shotgun (WGS) entry which is preliminary data.</text>
</comment>
<gene>
    <name evidence="1" type="ORF">OBE_01728</name>
</gene>
<name>K1U8S7_9ZZZZ</name>
<sequence length="74" mass="8657">MTRTVAREIAIQLSFAAQLAGDDARETADTFFSREYFATLAEEDPLFLEYPDEKQLDYIRRLTGLVYDHMYELN</sequence>
<reference evidence="1" key="1">
    <citation type="journal article" date="2013" name="Environ. Microbiol.">
        <title>Microbiota from the distal guts of lean and obese adolescents exhibit partial functional redundancy besides clear differences in community structure.</title>
        <authorList>
            <person name="Ferrer M."/>
            <person name="Ruiz A."/>
            <person name="Lanza F."/>
            <person name="Haange S.B."/>
            <person name="Oberbach A."/>
            <person name="Till H."/>
            <person name="Bargiela R."/>
            <person name="Campoy C."/>
            <person name="Segura M.T."/>
            <person name="Richter M."/>
            <person name="von Bergen M."/>
            <person name="Seifert J."/>
            <person name="Suarez A."/>
        </authorList>
    </citation>
    <scope>NUCLEOTIDE SEQUENCE</scope>
</reference>
<dbReference type="EMBL" id="AJWZ01001156">
    <property type="protein sequence ID" value="EKC74675.1"/>
    <property type="molecule type" value="Genomic_DNA"/>
</dbReference>
<protein>
    <recommendedName>
        <fullName evidence="2">Transcription antitermination factor NusB</fullName>
    </recommendedName>
</protein>
<proteinExistence type="predicted"/>
<accession>K1U8S7</accession>
<dbReference type="AlphaFoldDB" id="K1U8S7"/>
<evidence type="ECO:0000313" key="1">
    <source>
        <dbReference type="EMBL" id="EKC74675.1"/>
    </source>
</evidence>